<keyword evidence="3" id="KW-1185">Reference proteome</keyword>
<evidence type="ECO:0000313" key="3">
    <source>
        <dbReference type="Proteomes" id="UP001153678"/>
    </source>
</evidence>
<dbReference type="InterPro" id="IPR006015">
    <property type="entry name" value="Universal_stress_UspA"/>
</dbReference>
<dbReference type="PRINTS" id="PR01438">
    <property type="entry name" value="UNVRSLSTRESS"/>
</dbReference>
<sequence>MSNKRKVVIALDPFSDEASYTIDWIIDNFLKPERDDIHLFSALGLNLEFDTTELGMNVNYAAKYVVDLEKEVAQKTNDAMIPFVNKLKARYESHNNAEANIKCQVEIIKSNLDPRNIVVDFTEKEKADVLIMGSRDLSAWKRFFLGSFSDFCQQNAHCPVIIVK</sequence>
<dbReference type="SUPFAM" id="SSF52402">
    <property type="entry name" value="Adenine nucleotide alpha hydrolases-like"/>
    <property type="match status" value="1"/>
</dbReference>
<feature type="domain" description="UspA" evidence="1">
    <location>
        <begin position="5"/>
        <end position="164"/>
    </location>
</feature>
<gene>
    <name evidence="2" type="ORF">FWILDA_LOCUS17685</name>
</gene>
<comment type="caution">
    <text evidence="2">The sequence shown here is derived from an EMBL/GenBank/DDBJ whole genome shotgun (WGS) entry which is preliminary data.</text>
</comment>
<dbReference type="InterPro" id="IPR014729">
    <property type="entry name" value="Rossmann-like_a/b/a_fold"/>
</dbReference>
<dbReference type="Gene3D" id="3.40.50.620">
    <property type="entry name" value="HUPs"/>
    <property type="match status" value="1"/>
</dbReference>
<feature type="non-terminal residue" evidence="2">
    <location>
        <position position="164"/>
    </location>
</feature>
<dbReference type="PANTHER" id="PTHR31964:SF113">
    <property type="entry name" value="USPA DOMAIN-CONTAINING PROTEIN"/>
    <property type="match status" value="1"/>
</dbReference>
<dbReference type="Proteomes" id="UP001153678">
    <property type="component" value="Unassembled WGS sequence"/>
</dbReference>
<evidence type="ECO:0000313" key="2">
    <source>
        <dbReference type="EMBL" id="CAI2196650.1"/>
    </source>
</evidence>
<dbReference type="EMBL" id="CAMKVN010014657">
    <property type="protein sequence ID" value="CAI2196650.1"/>
    <property type="molecule type" value="Genomic_DNA"/>
</dbReference>
<name>A0A9W4T8A7_9GLOM</name>
<dbReference type="Pfam" id="PF00582">
    <property type="entry name" value="Usp"/>
    <property type="match status" value="1"/>
</dbReference>
<dbReference type="PANTHER" id="PTHR31964">
    <property type="entry name" value="ADENINE NUCLEOTIDE ALPHA HYDROLASES-LIKE SUPERFAMILY PROTEIN"/>
    <property type="match status" value="1"/>
</dbReference>
<dbReference type="CDD" id="cd23659">
    <property type="entry name" value="USP_At3g01520-like"/>
    <property type="match status" value="1"/>
</dbReference>
<protein>
    <submittedName>
        <fullName evidence="2">16838_t:CDS:1</fullName>
    </submittedName>
</protein>
<evidence type="ECO:0000259" key="1">
    <source>
        <dbReference type="Pfam" id="PF00582"/>
    </source>
</evidence>
<organism evidence="2 3">
    <name type="scientific">Funneliformis geosporum</name>
    <dbReference type="NCBI Taxonomy" id="1117311"/>
    <lineage>
        <taxon>Eukaryota</taxon>
        <taxon>Fungi</taxon>
        <taxon>Fungi incertae sedis</taxon>
        <taxon>Mucoromycota</taxon>
        <taxon>Glomeromycotina</taxon>
        <taxon>Glomeromycetes</taxon>
        <taxon>Glomerales</taxon>
        <taxon>Glomeraceae</taxon>
        <taxon>Funneliformis</taxon>
    </lineage>
</organism>
<dbReference type="OrthoDB" id="843225at2759"/>
<dbReference type="InterPro" id="IPR006016">
    <property type="entry name" value="UspA"/>
</dbReference>
<proteinExistence type="predicted"/>
<reference evidence="2" key="1">
    <citation type="submission" date="2022-08" db="EMBL/GenBank/DDBJ databases">
        <authorList>
            <person name="Kallberg Y."/>
            <person name="Tangrot J."/>
            <person name="Rosling A."/>
        </authorList>
    </citation>
    <scope>NUCLEOTIDE SEQUENCE</scope>
    <source>
        <strain evidence="2">Wild A</strain>
    </source>
</reference>
<accession>A0A9W4T8A7</accession>
<dbReference type="AlphaFoldDB" id="A0A9W4T8A7"/>